<gene>
    <name evidence="2" type="ORF">AK812_SmicGene1846</name>
</gene>
<name>A0A1Q9F316_SYMMI</name>
<evidence type="ECO:0000313" key="3">
    <source>
        <dbReference type="Proteomes" id="UP000186817"/>
    </source>
</evidence>
<protein>
    <recommendedName>
        <fullName evidence="4">Apple domain-containing protein</fullName>
    </recommendedName>
</protein>
<sequence length="210" mass="23150">MFLRLFLVLMGICGAVRQVISNDVGTMQKGAAGGGYVCECGTGGISKKYWSRAPESYRVCQTYCDRRCQWFAENYGYRYASGSCSYESGIGIATSGGPIDYTGILLWPTAGVPFDAPHSTQIPPSFQSFAVLRPQWFTFVLDTCGRLADVPKRLRGRGPRLATQVLVQPRVTGSRSVIKRPGNQPSFRDMKIYRNLSGTTLLATWLSTYA</sequence>
<feature type="signal peptide" evidence="1">
    <location>
        <begin position="1"/>
        <end position="21"/>
    </location>
</feature>
<evidence type="ECO:0008006" key="4">
    <source>
        <dbReference type="Google" id="ProtNLM"/>
    </source>
</evidence>
<dbReference type="AlphaFoldDB" id="A0A1Q9F316"/>
<comment type="caution">
    <text evidence="2">The sequence shown here is derived from an EMBL/GenBank/DDBJ whole genome shotgun (WGS) entry which is preliminary data.</text>
</comment>
<dbReference type="Proteomes" id="UP000186817">
    <property type="component" value="Unassembled WGS sequence"/>
</dbReference>
<keyword evidence="1" id="KW-0732">Signal</keyword>
<evidence type="ECO:0000256" key="1">
    <source>
        <dbReference type="SAM" id="SignalP"/>
    </source>
</evidence>
<organism evidence="2 3">
    <name type="scientific">Symbiodinium microadriaticum</name>
    <name type="common">Dinoflagellate</name>
    <name type="synonym">Zooxanthella microadriatica</name>
    <dbReference type="NCBI Taxonomy" id="2951"/>
    <lineage>
        <taxon>Eukaryota</taxon>
        <taxon>Sar</taxon>
        <taxon>Alveolata</taxon>
        <taxon>Dinophyceae</taxon>
        <taxon>Suessiales</taxon>
        <taxon>Symbiodiniaceae</taxon>
        <taxon>Symbiodinium</taxon>
    </lineage>
</organism>
<keyword evidence="3" id="KW-1185">Reference proteome</keyword>
<feature type="chain" id="PRO_5013067952" description="Apple domain-containing protein" evidence="1">
    <location>
        <begin position="22"/>
        <end position="210"/>
    </location>
</feature>
<accession>A0A1Q9F316</accession>
<dbReference type="EMBL" id="LSRX01000020">
    <property type="protein sequence ID" value="OLQ14063.1"/>
    <property type="molecule type" value="Genomic_DNA"/>
</dbReference>
<evidence type="ECO:0000313" key="2">
    <source>
        <dbReference type="EMBL" id="OLQ14063.1"/>
    </source>
</evidence>
<proteinExistence type="predicted"/>
<reference evidence="2 3" key="1">
    <citation type="submission" date="2016-02" db="EMBL/GenBank/DDBJ databases">
        <title>Genome analysis of coral dinoflagellate symbionts highlights evolutionary adaptations to a symbiotic lifestyle.</title>
        <authorList>
            <person name="Aranda M."/>
            <person name="Li Y."/>
            <person name="Liew Y.J."/>
            <person name="Baumgarten S."/>
            <person name="Simakov O."/>
            <person name="Wilson M."/>
            <person name="Piel J."/>
            <person name="Ashoor H."/>
            <person name="Bougouffa S."/>
            <person name="Bajic V.B."/>
            <person name="Ryu T."/>
            <person name="Ravasi T."/>
            <person name="Bayer T."/>
            <person name="Micklem G."/>
            <person name="Kim H."/>
            <person name="Bhak J."/>
            <person name="Lajeunesse T.C."/>
            <person name="Voolstra C.R."/>
        </authorList>
    </citation>
    <scope>NUCLEOTIDE SEQUENCE [LARGE SCALE GENOMIC DNA]</scope>
    <source>
        <strain evidence="2 3">CCMP2467</strain>
    </source>
</reference>
<dbReference type="OrthoDB" id="10340576at2759"/>